<protein>
    <submittedName>
        <fullName evidence="1">Uncharacterized protein</fullName>
    </submittedName>
</protein>
<reference evidence="1 2" key="1">
    <citation type="submission" date="2018-02" db="EMBL/GenBank/DDBJ databases">
        <title>Genomic Encyclopedia of Archaeal and Bacterial Type Strains, Phase II (KMG-II): from individual species to whole genera.</title>
        <authorList>
            <person name="Goeker M."/>
        </authorList>
    </citation>
    <scope>NUCLEOTIDE SEQUENCE [LARGE SCALE GENOMIC DNA]</scope>
    <source>
        <strain evidence="1 2">DSM 21165</strain>
    </source>
</reference>
<proteinExistence type="predicted"/>
<comment type="caution">
    <text evidence="1">The sequence shown here is derived from an EMBL/GenBank/DDBJ whole genome shotgun (WGS) entry which is preliminary data.</text>
</comment>
<dbReference type="EMBL" id="PVEO01000004">
    <property type="protein sequence ID" value="PQV48809.1"/>
    <property type="molecule type" value="Genomic_DNA"/>
</dbReference>
<accession>A0A362WZV7</accession>
<evidence type="ECO:0000313" key="2">
    <source>
        <dbReference type="Proteomes" id="UP000251545"/>
    </source>
</evidence>
<name>A0A362WZV7_9FLAO</name>
<sequence>MDTFSTIRFKIKTANRFRKFSLQVAQTHTEALESMLNFFDWNDLSPTDNLGLKSERINKRINAVIAILKNIEKHQTKPTTIMLQRLFEETTTIEKEEIFEFETPKLITENEELEHYRESYYIAQEQFTTLKYDLESLIEKAKYIKGSFSPGYFKLEMTKAEFEAIKERGKMFKNVHHDNTTKTRR</sequence>
<dbReference type="AlphaFoldDB" id="A0A362WZV7"/>
<evidence type="ECO:0000313" key="1">
    <source>
        <dbReference type="EMBL" id="PQV48809.1"/>
    </source>
</evidence>
<gene>
    <name evidence="1" type="ORF">CLV33_10414</name>
</gene>
<dbReference type="InterPro" id="IPR048012">
    <property type="entry name" value="BfmA-like_N"/>
</dbReference>
<organism evidence="1 2">
    <name type="scientific">Jejuia pallidilutea</name>
    <dbReference type="NCBI Taxonomy" id="504487"/>
    <lineage>
        <taxon>Bacteria</taxon>
        <taxon>Pseudomonadati</taxon>
        <taxon>Bacteroidota</taxon>
        <taxon>Flavobacteriia</taxon>
        <taxon>Flavobacteriales</taxon>
        <taxon>Flavobacteriaceae</taxon>
        <taxon>Jejuia</taxon>
    </lineage>
</organism>
<dbReference type="Proteomes" id="UP000251545">
    <property type="component" value="Unassembled WGS sequence"/>
</dbReference>
<dbReference type="RefSeq" id="WP_105473440.1">
    <property type="nucleotide sequence ID" value="NZ_PVEO01000004.1"/>
</dbReference>
<dbReference type="NCBIfam" id="NF041200">
    <property type="entry name" value="mob_BfmA_Nterm"/>
    <property type="match status" value="1"/>
</dbReference>